<feature type="region of interest" description="Disordered" evidence="2">
    <location>
        <begin position="1"/>
        <end position="79"/>
    </location>
</feature>
<dbReference type="PANTHER" id="PTHR31432:SF0">
    <property type="entry name" value="INTRAFLAGELLAR TRANSPORT PROTEIN 74 HOMOLOG"/>
    <property type="match status" value="1"/>
</dbReference>
<gene>
    <name evidence="3" type="ORF">RUM43_004715</name>
</gene>
<comment type="caution">
    <text evidence="3">The sequence shown here is derived from an EMBL/GenBank/DDBJ whole genome shotgun (WGS) entry which is preliminary data.</text>
</comment>
<dbReference type="GO" id="GO:0030992">
    <property type="term" value="C:intraciliary transport particle B"/>
    <property type="evidence" value="ECO:0007669"/>
    <property type="project" value="InterPro"/>
</dbReference>
<feature type="compositionally biased region" description="Polar residues" evidence="2">
    <location>
        <begin position="28"/>
        <end position="45"/>
    </location>
</feature>
<dbReference type="GO" id="GO:0048487">
    <property type="term" value="F:beta-tubulin binding"/>
    <property type="evidence" value="ECO:0007669"/>
    <property type="project" value="InterPro"/>
</dbReference>
<dbReference type="GO" id="GO:0005929">
    <property type="term" value="C:cilium"/>
    <property type="evidence" value="ECO:0007669"/>
    <property type="project" value="TreeGrafter"/>
</dbReference>
<name>A0AAN8XNL4_POLSC</name>
<dbReference type="PANTHER" id="PTHR31432">
    <property type="entry name" value="INTRAFLAGELLAR TRANSPORT PROTEIN 74 HOMOLOG"/>
    <property type="match status" value="1"/>
</dbReference>
<dbReference type="EMBL" id="JAWJWE010000002">
    <property type="protein sequence ID" value="KAK6643211.1"/>
    <property type="molecule type" value="Genomic_DNA"/>
</dbReference>
<feature type="coiled-coil region" evidence="1">
    <location>
        <begin position="511"/>
        <end position="586"/>
    </location>
</feature>
<sequence length="620" mass="72496">MSKQGSFENSEKLEQNRGNRPVSRRGSKATTRQNSVEDNNMQTGRPPTDKPGMRPPSTQSLSKRTASRLSTGVLQPPKAGQSVIGISNINVLDRPITQQGVTGLRTATSRGPQFRQVLDKRYYEGLIRMKMKDIVTEIERLNGEIDLEMQQHATSQIYEKRVREVAAELTKLQGQLADYNVVIDKVNTSTEKSQIDTETEELKHDNSRRMADLDELFGQSRLKEEQIYQLETEIQNEKDVTLKLIQDMNETDRNKYEELKTTNEELQAEIEQYQQQLDVLTNQKLEFEDRISGSQIKQETVRLYHKLREREERKATLLEEERNRSTPAQEREKLLQKVKEDNAEMAAIDRQINQLNEQIKKRKEELEMIERDLEESTSDRHQKFKELKKREETMEQFLSTFEESRTNESLKIEELEKKIVIALQQMSKNLTGSGHLPSRDEFYLLKENLTLKEEELKKSKLTVDELGKKREQFAANLKKVDDLEKKIQEEILTIQEKTTVMTEDLKVFSDLDSLRLKAKEKRENLAREKDELTSKRNALHKTKADLQSQNEKLTKELNENETYVQLNNLEKKLQLLEQNNISMREYIESKKVEMEYEPVKATALQMVNEYNQLLIDNLVK</sequence>
<evidence type="ECO:0000313" key="4">
    <source>
        <dbReference type="Proteomes" id="UP001372834"/>
    </source>
</evidence>
<dbReference type="InterPro" id="IPR029602">
    <property type="entry name" value="IFT74"/>
</dbReference>
<proteinExistence type="predicted"/>
<dbReference type="AlphaFoldDB" id="A0AAN8XNL4"/>
<feature type="compositionally biased region" description="Polar residues" evidence="2">
    <location>
        <begin position="56"/>
        <end position="73"/>
    </location>
</feature>
<feature type="coiled-coil region" evidence="1">
    <location>
        <begin position="331"/>
        <end position="425"/>
    </location>
</feature>
<reference evidence="3 4" key="1">
    <citation type="submission" date="2023-10" db="EMBL/GenBank/DDBJ databases">
        <title>Genomes of two closely related lineages of the louse Polyplax serrata with different host specificities.</title>
        <authorList>
            <person name="Martinu J."/>
            <person name="Tarabai H."/>
            <person name="Stefka J."/>
            <person name="Hypsa V."/>
        </authorList>
    </citation>
    <scope>NUCLEOTIDE SEQUENCE [LARGE SCALE GENOMIC DNA]</scope>
    <source>
        <strain evidence="3">HR10_N</strain>
    </source>
</reference>
<evidence type="ECO:0000256" key="1">
    <source>
        <dbReference type="SAM" id="Coils"/>
    </source>
</evidence>
<protein>
    <submittedName>
        <fullName evidence="3">Uncharacterized protein</fullName>
    </submittedName>
</protein>
<accession>A0AAN8XNL4</accession>
<dbReference type="GO" id="GO:0035735">
    <property type="term" value="P:intraciliary transport involved in cilium assembly"/>
    <property type="evidence" value="ECO:0007669"/>
    <property type="project" value="TreeGrafter"/>
</dbReference>
<organism evidence="3 4">
    <name type="scientific">Polyplax serrata</name>
    <name type="common">Common mouse louse</name>
    <dbReference type="NCBI Taxonomy" id="468196"/>
    <lineage>
        <taxon>Eukaryota</taxon>
        <taxon>Metazoa</taxon>
        <taxon>Ecdysozoa</taxon>
        <taxon>Arthropoda</taxon>
        <taxon>Hexapoda</taxon>
        <taxon>Insecta</taxon>
        <taxon>Pterygota</taxon>
        <taxon>Neoptera</taxon>
        <taxon>Paraneoptera</taxon>
        <taxon>Psocodea</taxon>
        <taxon>Troctomorpha</taxon>
        <taxon>Phthiraptera</taxon>
        <taxon>Anoplura</taxon>
        <taxon>Polyplacidae</taxon>
        <taxon>Polyplax</taxon>
    </lineage>
</organism>
<keyword evidence="1" id="KW-0175">Coiled coil</keyword>
<dbReference type="Proteomes" id="UP001372834">
    <property type="component" value="Unassembled WGS sequence"/>
</dbReference>
<evidence type="ECO:0000256" key="2">
    <source>
        <dbReference type="SAM" id="MobiDB-lite"/>
    </source>
</evidence>
<feature type="coiled-coil region" evidence="1">
    <location>
        <begin position="249"/>
        <end position="290"/>
    </location>
</feature>
<evidence type="ECO:0000313" key="3">
    <source>
        <dbReference type="EMBL" id="KAK6643211.1"/>
    </source>
</evidence>